<protein>
    <recommendedName>
        <fullName evidence="1">OCIA domain-containing protein</fullName>
    </recommendedName>
</protein>
<reference evidence="2" key="1">
    <citation type="submission" date="2021-02" db="EMBL/GenBank/DDBJ databases">
        <authorList>
            <person name="Nowell W R."/>
        </authorList>
    </citation>
    <scope>NUCLEOTIDE SEQUENCE</scope>
</reference>
<dbReference type="Proteomes" id="UP000663832">
    <property type="component" value="Unassembled WGS sequence"/>
</dbReference>
<evidence type="ECO:0000313" key="2">
    <source>
        <dbReference type="EMBL" id="CAF1461987.1"/>
    </source>
</evidence>
<gene>
    <name evidence="2" type="ORF">QVE165_LOCUS41002</name>
</gene>
<dbReference type="EMBL" id="CAJNOM010000482">
    <property type="protein sequence ID" value="CAF1461987.1"/>
    <property type="molecule type" value="Genomic_DNA"/>
</dbReference>
<dbReference type="GO" id="GO:0005768">
    <property type="term" value="C:endosome"/>
    <property type="evidence" value="ECO:0007669"/>
    <property type="project" value="TreeGrafter"/>
</dbReference>
<keyword evidence="3" id="KW-1185">Reference proteome</keyword>
<dbReference type="AlphaFoldDB" id="A0A815QE43"/>
<proteinExistence type="predicted"/>
<dbReference type="Pfam" id="PF07051">
    <property type="entry name" value="OCIA"/>
    <property type="match status" value="1"/>
</dbReference>
<evidence type="ECO:0000259" key="1">
    <source>
        <dbReference type="Pfam" id="PF07051"/>
    </source>
</evidence>
<sequence length="139" mass="15507">MSQTSTTIQVPAQLSRDETRVLEECKHESLMYRSIPLGLGAYFGLQYSMSKNIISTRGKWFKIGGVLIAGYIIGKISYTSTCRKKILTQIPNSSLAQLIRGVESHQITEIDVNLQPQSDNHPVSADVNQYGDPVYKTNK</sequence>
<organism evidence="2 3">
    <name type="scientific">Adineta steineri</name>
    <dbReference type="NCBI Taxonomy" id="433720"/>
    <lineage>
        <taxon>Eukaryota</taxon>
        <taxon>Metazoa</taxon>
        <taxon>Spiralia</taxon>
        <taxon>Gnathifera</taxon>
        <taxon>Rotifera</taxon>
        <taxon>Eurotatoria</taxon>
        <taxon>Bdelloidea</taxon>
        <taxon>Adinetida</taxon>
        <taxon>Adinetidae</taxon>
        <taxon>Adineta</taxon>
    </lineage>
</organism>
<dbReference type="PANTHER" id="PTHR13336">
    <property type="entry name" value="OVARIAN CARCINOMA IMMUNOREACTIVE ANTIGEN"/>
    <property type="match status" value="1"/>
</dbReference>
<accession>A0A815QE43</accession>
<dbReference type="InterPro" id="IPR009764">
    <property type="entry name" value="OCIA_dom"/>
</dbReference>
<evidence type="ECO:0000313" key="3">
    <source>
        <dbReference type="Proteomes" id="UP000663832"/>
    </source>
</evidence>
<dbReference type="OrthoDB" id="6513616at2759"/>
<feature type="domain" description="OCIA" evidence="1">
    <location>
        <begin position="13"/>
        <end position="93"/>
    </location>
</feature>
<comment type="caution">
    <text evidence="2">The sequence shown here is derived from an EMBL/GenBank/DDBJ whole genome shotgun (WGS) entry which is preliminary data.</text>
</comment>
<name>A0A815QE43_9BILA</name>
<dbReference type="InterPro" id="IPR040187">
    <property type="entry name" value="OCAD1/2"/>
</dbReference>
<dbReference type="PANTHER" id="PTHR13336:SF3">
    <property type="entry name" value="OCIA DOMAIN-CONTAINING PROTEIN 1"/>
    <property type="match status" value="1"/>
</dbReference>